<name>V9FPR4_PHYNI</name>
<evidence type="ECO:0000259" key="1">
    <source>
        <dbReference type="Pfam" id="PF17919"/>
    </source>
</evidence>
<dbReference type="OrthoDB" id="123377at2759"/>
<accession>V9FPR4</accession>
<evidence type="ECO:0000313" key="2">
    <source>
        <dbReference type="EMBL" id="ETI53475.1"/>
    </source>
</evidence>
<organism evidence="2 3">
    <name type="scientific">Phytophthora nicotianae P1569</name>
    <dbReference type="NCBI Taxonomy" id="1317065"/>
    <lineage>
        <taxon>Eukaryota</taxon>
        <taxon>Sar</taxon>
        <taxon>Stramenopiles</taxon>
        <taxon>Oomycota</taxon>
        <taxon>Peronosporomycetes</taxon>
        <taxon>Peronosporales</taxon>
        <taxon>Peronosporaceae</taxon>
        <taxon>Phytophthora</taxon>
    </lineage>
</organism>
<comment type="caution">
    <text evidence="2">The sequence shown here is derived from an EMBL/GenBank/DDBJ whole genome shotgun (WGS) entry which is preliminary data.</text>
</comment>
<dbReference type="Pfam" id="PF17919">
    <property type="entry name" value="RT_RNaseH_2"/>
    <property type="match status" value="1"/>
</dbReference>
<dbReference type="InterPro" id="IPR043128">
    <property type="entry name" value="Rev_trsase/Diguanyl_cyclase"/>
</dbReference>
<dbReference type="PANTHER" id="PTHR33064">
    <property type="entry name" value="POL PROTEIN"/>
    <property type="match status" value="1"/>
</dbReference>
<dbReference type="AlphaFoldDB" id="V9FPR4"/>
<evidence type="ECO:0000313" key="3">
    <source>
        <dbReference type="Proteomes" id="UP000018721"/>
    </source>
</evidence>
<gene>
    <name evidence="2" type="ORF">F443_03591</name>
</gene>
<feature type="domain" description="Reverse transcriptase/retrotransposon-derived protein RNase H-like" evidence="1">
    <location>
        <begin position="76"/>
        <end position="141"/>
    </location>
</feature>
<proteinExistence type="predicted"/>
<dbReference type="InterPro" id="IPR041577">
    <property type="entry name" value="RT_RNaseH_2"/>
</dbReference>
<dbReference type="PANTHER" id="PTHR33064:SF37">
    <property type="entry name" value="RIBONUCLEASE H"/>
    <property type="match status" value="1"/>
</dbReference>
<sequence>MSTFLAIVFPQTDLKPNRRICRIKRIFTIEDLAVYASILYELREADFYEIAQRSKVEAVAGDDNRPEEDDKWTRSVKAFETLKVRIAAAPILRHFASNKQPVVVVYASKWTISAALMQEQDGTYQPVTFANRTLKPREINYA</sequence>
<reference evidence="2 3" key="1">
    <citation type="submission" date="2013-11" db="EMBL/GenBank/DDBJ databases">
        <title>The Genome Sequence of Phytophthora parasitica P1569.</title>
        <authorList>
            <consortium name="The Broad Institute Genomics Platform"/>
            <person name="Russ C."/>
            <person name="Tyler B."/>
            <person name="Panabieres F."/>
            <person name="Shan W."/>
            <person name="Tripathy S."/>
            <person name="Grunwald N."/>
            <person name="Machado M."/>
            <person name="Johnson C.S."/>
            <person name="Arredondo F."/>
            <person name="Hong C."/>
            <person name="Coffey M."/>
            <person name="Young S.K."/>
            <person name="Zeng Q."/>
            <person name="Gargeya S."/>
            <person name="Fitzgerald M."/>
            <person name="Abouelleil A."/>
            <person name="Alvarado L."/>
            <person name="Chapman S.B."/>
            <person name="Gainer-Dewar J."/>
            <person name="Goldberg J."/>
            <person name="Griggs A."/>
            <person name="Gujja S."/>
            <person name="Hansen M."/>
            <person name="Howarth C."/>
            <person name="Imamovic A."/>
            <person name="Ireland A."/>
            <person name="Larimer J."/>
            <person name="McCowan C."/>
            <person name="Murphy C."/>
            <person name="Pearson M."/>
            <person name="Poon T.W."/>
            <person name="Priest M."/>
            <person name="Roberts A."/>
            <person name="Saif S."/>
            <person name="Shea T."/>
            <person name="Sykes S."/>
            <person name="Wortman J."/>
            <person name="Nusbaum C."/>
            <person name="Birren B."/>
        </authorList>
    </citation>
    <scope>NUCLEOTIDE SEQUENCE [LARGE SCALE GENOMIC DNA]</scope>
    <source>
        <strain evidence="2 3">P1569</strain>
    </source>
</reference>
<dbReference type="InterPro" id="IPR051320">
    <property type="entry name" value="Viral_Replic_Matur_Polypro"/>
</dbReference>
<keyword evidence="3" id="KW-1185">Reference proteome</keyword>
<protein>
    <recommendedName>
        <fullName evidence="1">Reverse transcriptase/retrotransposon-derived protein RNase H-like domain-containing protein</fullName>
    </recommendedName>
</protein>
<dbReference type="Gene3D" id="3.30.70.270">
    <property type="match status" value="1"/>
</dbReference>
<dbReference type="InterPro" id="IPR043502">
    <property type="entry name" value="DNA/RNA_pol_sf"/>
</dbReference>
<dbReference type="Proteomes" id="UP000018721">
    <property type="component" value="Unassembled WGS sequence"/>
</dbReference>
<dbReference type="EMBL" id="ANIZ01000678">
    <property type="protein sequence ID" value="ETI53475.1"/>
    <property type="molecule type" value="Genomic_DNA"/>
</dbReference>
<dbReference type="SUPFAM" id="SSF56672">
    <property type="entry name" value="DNA/RNA polymerases"/>
    <property type="match status" value="1"/>
</dbReference>
<dbReference type="HOGENOM" id="CLU_1819648_0_0_1"/>